<dbReference type="Proteomes" id="UP000050525">
    <property type="component" value="Unassembled WGS sequence"/>
</dbReference>
<reference evidence="1 2" key="1">
    <citation type="journal article" date="2012" name="Genome Biol.">
        <title>Sequencing three crocodilian genomes to illuminate the evolution of archosaurs and amniotes.</title>
        <authorList>
            <person name="St John J.A."/>
            <person name="Braun E.L."/>
            <person name="Isberg S.R."/>
            <person name="Miles L.G."/>
            <person name="Chong A.Y."/>
            <person name="Gongora J."/>
            <person name="Dalzell P."/>
            <person name="Moran C."/>
            <person name="Bed'hom B."/>
            <person name="Abzhanov A."/>
            <person name="Burgess S.C."/>
            <person name="Cooksey A.M."/>
            <person name="Castoe T.A."/>
            <person name="Crawford N.G."/>
            <person name="Densmore L.D."/>
            <person name="Drew J.C."/>
            <person name="Edwards S.V."/>
            <person name="Faircloth B.C."/>
            <person name="Fujita M.K."/>
            <person name="Greenwold M.J."/>
            <person name="Hoffmann F.G."/>
            <person name="Howard J.M."/>
            <person name="Iguchi T."/>
            <person name="Janes D.E."/>
            <person name="Khan S.Y."/>
            <person name="Kohno S."/>
            <person name="de Koning A.J."/>
            <person name="Lance S.L."/>
            <person name="McCarthy F.M."/>
            <person name="McCormack J.E."/>
            <person name="Merchant M.E."/>
            <person name="Peterson D.G."/>
            <person name="Pollock D.D."/>
            <person name="Pourmand N."/>
            <person name="Raney B.J."/>
            <person name="Roessler K.A."/>
            <person name="Sanford J.R."/>
            <person name="Sawyer R.H."/>
            <person name="Schmidt C.J."/>
            <person name="Triplett E.W."/>
            <person name="Tuberville T.D."/>
            <person name="Venegas-Anaya M."/>
            <person name="Howard J.T."/>
            <person name="Jarvis E.D."/>
            <person name="Guillette L.J.Jr."/>
            <person name="Glenn T.C."/>
            <person name="Green R.E."/>
            <person name="Ray D.A."/>
        </authorList>
    </citation>
    <scope>NUCLEOTIDE SEQUENCE [LARGE SCALE GENOMIC DNA]</scope>
    <source>
        <strain evidence="1">KSC_2009_1</strain>
    </source>
</reference>
<evidence type="ECO:0000313" key="1">
    <source>
        <dbReference type="EMBL" id="KYO43018.1"/>
    </source>
</evidence>
<name>A0A151P1P5_ALLMI</name>
<protein>
    <submittedName>
        <fullName evidence="1">Uncharacterized protein</fullName>
    </submittedName>
</protein>
<dbReference type="PhylomeDB" id="A0A151P1P5"/>
<comment type="caution">
    <text evidence="1">The sequence shown here is derived from an EMBL/GenBank/DDBJ whole genome shotgun (WGS) entry which is preliminary data.</text>
</comment>
<proteinExistence type="predicted"/>
<dbReference type="AlphaFoldDB" id="A0A151P1P5"/>
<evidence type="ECO:0000313" key="2">
    <source>
        <dbReference type="Proteomes" id="UP000050525"/>
    </source>
</evidence>
<accession>A0A151P1P5</accession>
<sequence>MINISPRTIESPWFYEVLKRFWNKYELHDKAPVTLRNHHKMQEVKGARDIILPMDLLPSDSYQTMWERIFHKDLQKEH</sequence>
<organism evidence="1 2">
    <name type="scientific">Alligator mississippiensis</name>
    <name type="common">American alligator</name>
    <dbReference type="NCBI Taxonomy" id="8496"/>
    <lineage>
        <taxon>Eukaryota</taxon>
        <taxon>Metazoa</taxon>
        <taxon>Chordata</taxon>
        <taxon>Craniata</taxon>
        <taxon>Vertebrata</taxon>
        <taxon>Euteleostomi</taxon>
        <taxon>Archelosauria</taxon>
        <taxon>Archosauria</taxon>
        <taxon>Crocodylia</taxon>
        <taxon>Alligatoridae</taxon>
        <taxon>Alligatorinae</taxon>
        <taxon>Alligator</taxon>
    </lineage>
</organism>
<dbReference type="EMBL" id="AKHW03001255">
    <property type="protein sequence ID" value="KYO43018.1"/>
    <property type="molecule type" value="Genomic_DNA"/>
</dbReference>
<keyword evidence="2" id="KW-1185">Reference proteome</keyword>
<gene>
    <name evidence="1" type="ORF">Y1Q_0012905</name>
</gene>